<evidence type="ECO:0000256" key="6">
    <source>
        <dbReference type="ARBA" id="ARBA00022827"/>
    </source>
</evidence>
<evidence type="ECO:0000313" key="15">
    <source>
        <dbReference type="Proteomes" id="UP001054857"/>
    </source>
</evidence>
<protein>
    <recommendedName>
        <fullName evidence="9">methylenetetrahydrofolate reductase (NADH)</fullName>
        <ecNumber evidence="9">1.5.1.54</ecNumber>
    </recommendedName>
</protein>
<dbReference type="InterPro" id="IPR003171">
    <property type="entry name" value="Mehydrof_redctse-like"/>
</dbReference>
<dbReference type="Pfam" id="PF21895">
    <property type="entry name" value="MTHFR_C"/>
    <property type="match status" value="1"/>
</dbReference>
<proteinExistence type="inferred from homology"/>
<evidence type="ECO:0000256" key="1">
    <source>
        <dbReference type="ARBA" id="ARBA00001974"/>
    </source>
</evidence>
<dbReference type="PANTHER" id="PTHR45754:SF3">
    <property type="entry name" value="METHYLENETETRAHYDROFOLATE REDUCTASE (NADPH)"/>
    <property type="match status" value="1"/>
</dbReference>
<dbReference type="FunFam" id="3.20.20.220:FF:000005">
    <property type="entry name" value="Methylenetetrahydrofolate reductase"/>
    <property type="match status" value="1"/>
</dbReference>
<organism evidence="14 15">
    <name type="scientific">Astrephomene gubernaculifera</name>
    <dbReference type="NCBI Taxonomy" id="47775"/>
    <lineage>
        <taxon>Eukaryota</taxon>
        <taxon>Viridiplantae</taxon>
        <taxon>Chlorophyta</taxon>
        <taxon>core chlorophytes</taxon>
        <taxon>Chlorophyceae</taxon>
        <taxon>CS clade</taxon>
        <taxon>Chlamydomonadales</taxon>
        <taxon>Astrephomenaceae</taxon>
        <taxon>Astrephomene</taxon>
    </lineage>
</organism>
<dbReference type="GO" id="GO:0071949">
    <property type="term" value="F:FAD binding"/>
    <property type="evidence" value="ECO:0007669"/>
    <property type="project" value="TreeGrafter"/>
</dbReference>
<dbReference type="Proteomes" id="UP001054857">
    <property type="component" value="Unassembled WGS sequence"/>
</dbReference>
<dbReference type="Gene3D" id="3.20.20.220">
    <property type="match status" value="1"/>
</dbReference>
<keyword evidence="15" id="KW-1185">Reference proteome</keyword>
<dbReference type="InterPro" id="IPR053806">
    <property type="entry name" value="MTHFR_C"/>
</dbReference>
<comment type="function">
    <text evidence="11">The probable reversibility of the MTHFR reaction in plants suggests that they can metabolize the methyl group of 5,10-methylenetetrahydrofolate to serine, sugars and starch.</text>
</comment>
<dbReference type="GO" id="GO:0035999">
    <property type="term" value="P:tetrahydrofolate interconversion"/>
    <property type="evidence" value="ECO:0007669"/>
    <property type="project" value="TreeGrafter"/>
</dbReference>
<evidence type="ECO:0000259" key="13">
    <source>
        <dbReference type="Pfam" id="PF21895"/>
    </source>
</evidence>
<dbReference type="EC" id="1.5.1.54" evidence="9"/>
<dbReference type="InterPro" id="IPR029041">
    <property type="entry name" value="FAD-linked_oxidoreductase-like"/>
</dbReference>
<comment type="similarity">
    <text evidence="3">Belongs to the methylenetetrahydrofolate reductase family.</text>
</comment>
<dbReference type="EMBL" id="BMAR01000010">
    <property type="protein sequence ID" value="GFR45659.1"/>
    <property type="molecule type" value="Genomic_DNA"/>
</dbReference>
<keyword evidence="7" id="KW-0560">Oxidoreductase</keyword>
<comment type="subunit">
    <text evidence="4">Homodimer.</text>
</comment>
<dbReference type="AlphaFoldDB" id="A0AAD3DPI0"/>
<gene>
    <name evidence="14" type="ORF">Agub_g7070</name>
</gene>
<accession>A0AAD3DPI0</accession>
<evidence type="ECO:0000256" key="9">
    <source>
        <dbReference type="ARBA" id="ARBA00034529"/>
    </source>
</evidence>
<dbReference type="Pfam" id="PF02219">
    <property type="entry name" value="MTHFR"/>
    <property type="match status" value="1"/>
</dbReference>
<comment type="pathway">
    <text evidence="2 12">One-carbon metabolism; tetrahydrofolate interconversion.</text>
</comment>
<dbReference type="GO" id="GO:0106312">
    <property type="term" value="F:methylenetetrahydrofolate reductase (NADH) activity"/>
    <property type="evidence" value="ECO:0007669"/>
    <property type="project" value="UniProtKB-EC"/>
</dbReference>
<dbReference type="InterPro" id="IPR004621">
    <property type="entry name" value="Fadh2_euk"/>
</dbReference>
<keyword evidence="8" id="KW-0520">NAD</keyword>
<name>A0AAD3DPI0_9CHLO</name>
<evidence type="ECO:0000313" key="14">
    <source>
        <dbReference type="EMBL" id="GFR45659.1"/>
    </source>
</evidence>
<comment type="caution">
    <text evidence="14">The sequence shown here is derived from an EMBL/GenBank/DDBJ whole genome shotgun (WGS) entry which is preliminary data.</text>
</comment>
<evidence type="ECO:0000256" key="12">
    <source>
        <dbReference type="RuleBase" id="RU004254"/>
    </source>
</evidence>
<feature type="domain" description="MTHFR SAM-binding regulatory" evidence="13">
    <location>
        <begin position="310"/>
        <end position="604"/>
    </location>
</feature>
<dbReference type="GO" id="GO:0005829">
    <property type="term" value="C:cytosol"/>
    <property type="evidence" value="ECO:0007669"/>
    <property type="project" value="TreeGrafter"/>
</dbReference>
<evidence type="ECO:0000256" key="2">
    <source>
        <dbReference type="ARBA" id="ARBA00004777"/>
    </source>
</evidence>
<evidence type="ECO:0000256" key="10">
    <source>
        <dbReference type="ARBA" id="ARBA00051201"/>
    </source>
</evidence>
<comment type="catalytic activity">
    <reaction evidence="10">
        <text>(6S)-5-methyl-5,6,7,8-tetrahydrofolate + NAD(+) = (6R)-5,10-methylene-5,6,7,8-tetrahydrofolate + NADH + H(+)</text>
        <dbReference type="Rhea" id="RHEA:19821"/>
        <dbReference type="ChEBI" id="CHEBI:15378"/>
        <dbReference type="ChEBI" id="CHEBI:15636"/>
        <dbReference type="ChEBI" id="CHEBI:18608"/>
        <dbReference type="ChEBI" id="CHEBI:57540"/>
        <dbReference type="ChEBI" id="CHEBI:57945"/>
        <dbReference type="EC" id="1.5.1.54"/>
    </reaction>
</comment>
<dbReference type="NCBIfam" id="TIGR00677">
    <property type="entry name" value="fadh2_euk"/>
    <property type="match status" value="1"/>
</dbReference>
<dbReference type="GO" id="GO:0009086">
    <property type="term" value="P:methionine biosynthetic process"/>
    <property type="evidence" value="ECO:0007669"/>
    <property type="project" value="TreeGrafter"/>
</dbReference>
<reference evidence="14 15" key="1">
    <citation type="journal article" date="2021" name="Sci. Rep.">
        <title>Genome sequencing of the multicellular alga Astrephomene provides insights into convergent evolution of germ-soma differentiation.</title>
        <authorList>
            <person name="Yamashita S."/>
            <person name="Yamamoto K."/>
            <person name="Matsuzaki R."/>
            <person name="Suzuki S."/>
            <person name="Yamaguchi H."/>
            <person name="Hirooka S."/>
            <person name="Minakuchi Y."/>
            <person name="Miyagishima S."/>
            <person name="Kawachi M."/>
            <person name="Toyoda A."/>
            <person name="Nozaki H."/>
        </authorList>
    </citation>
    <scope>NUCLEOTIDE SEQUENCE [LARGE SCALE GENOMIC DNA]</scope>
    <source>
        <strain evidence="14 15">NIES-4017</strain>
    </source>
</reference>
<dbReference type="CDD" id="cd00537">
    <property type="entry name" value="MTHFR"/>
    <property type="match status" value="1"/>
</dbReference>
<evidence type="ECO:0000256" key="7">
    <source>
        <dbReference type="ARBA" id="ARBA00023002"/>
    </source>
</evidence>
<dbReference type="SUPFAM" id="SSF51730">
    <property type="entry name" value="FAD-linked oxidoreductase"/>
    <property type="match status" value="1"/>
</dbReference>
<keyword evidence="6" id="KW-0274">FAD</keyword>
<evidence type="ECO:0000256" key="11">
    <source>
        <dbReference type="ARBA" id="ARBA00053514"/>
    </source>
</evidence>
<evidence type="ECO:0000256" key="8">
    <source>
        <dbReference type="ARBA" id="ARBA00023027"/>
    </source>
</evidence>
<evidence type="ECO:0000256" key="5">
    <source>
        <dbReference type="ARBA" id="ARBA00022630"/>
    </source>
</evidence>
<evidence type="ECO:0000256" key="3">
    <source>
        <dbReference type="ARBA" id="ARBA00006743"/>
    </source>
</evidence>
<dbReference type="PANTHER" id="PTHR45754">
    <property type="entry name" value="METHYLENETETRAHYDROFOLATE REDUCTASE"/>
    <property type="match status" value="1"/>
</dbReference>
<evidence type="ECO:0000256" key="4">
    <source>
        <dbReference type="ARBA" id="ARBA00011738"/>
    </source>
</evidence>
<comment type="cofactor">
    <cofactor evidence="1">
        <name>FAD</name>
        <dbReference type="ChEBI" id="CHEBI:57692"/>
    </cofactor>
</comment>
<keyword evidence="5" id="KW-0285">Flavoprotein</keyword>
<sequence length="613" mass="66559">MKLIDKINQKLKEGKTFFSFEFFPPRTEEGVENLFERLDRMVAYAPIFCDITWGAGGSTADVTLDIATRMQNQVCVETMMHLTCTNMPVEKLESALKEVKKVGVQNILALRGDPPKGQEKFEVVEGGFSCALDLVKYIRKEFGDFFGICVAGYPEAHPDGIVEDPQQMEKNYWADIAYLKQKVDAGGELIITQLFYDVERFVQFVADCRSVGITVPILPGIMPIMTYGGFKRMTGFCKTKVPAEISDALEAIKDNDEAVKNFGIDLGVRMCRRLLEVGTPGVHMYTLNLEKSAVAILERVGLIDTSRVPRPLPWRHIPSGTSRVVEAVRPVFWSNRPKAYLKRTQEWTSYPAGSWATNGRRGGAPAAASSGGAVYGSLSEQPYMSRHSCSEARREKARAAWGAELGGVEDVKAVFKKYAQGEVSLFPWAEGEAGLPAECAPLREQLAQLAAAGYLVINCQPGVNGAPSTHPTSGWGAPGGYVYGRPYLEFFCSPEAWEALRPRLDAVPSVSYIASTAAGSPAGNMGADDVIGLTWGVFPGKEVVQPTVLCAASFPVWKEEAFGLWASEWGALYGADSASRSLLAGLAGSWVLVAAVQNDYVAGADLAGVVLGQ</sequence>